<reference evidence="13" key="1">
    <citation type="submission" date="2024-03" db="EMBL/GenBank/DDBJ databases">
        <title>The Complete Genome of 'Candidatus Phytoplasma fraxini' AshY1 from the Ash Yellows Group.</title>
        <authorList>
            <person name="Boehm J.W."/>
            <person name="Huettel B."/>
            <person name="Schneider B."/>
            <person name="Kube M."/>
        </authorList>
    </citation>
    <scope>NUCLEOTIDE SEQUENCE [LARGE SCALE GENOMIC DNA]</scope>
    <source>
        <strain evidence="13">AshY1</strain>
    </source>
</reference>
<dbReference type="Pfam" id="PF00117">
    <property type="entry name" value="GATase"/>
    <property type="match status" value="1"/>
</dbReference>
<comment type="caution">
    <text evidence="9">Lacks conserved residue(s) required for the propagation of feature annotation.</text>
</comment>
<feature type="binding site" evidence="9">
    <location>
        <position position="156"/>
    </location>
    <ligand>
        <name>Mg(2+)</name>
        <dbReference type="ChEBI" id="CHEBI:18420"/>
    </ligand>
</feature>
<dbReference type="HAMAP" id="MF_01227">
    <property type="entry name" value="PyrG"/>
    <property type="match status" value="1"/>
</dbReference>
<dbReference type="EC" id="6.3.4.2" evidence="9"/>
<dbReference type="PANTHER" id="PTHR11550:SF0">
    <property type="entry name" value="CTP SYNTHASE-RELATED"/>
    <property type="match status" value="1"/>
</dbReference>
<dbReference type="SUPFAM" id="SSF52317">
    <property type="entry name" value="Class I glutamine amidotransferase-like"/>
    <property type="match status" value="1"/>
</dbReference>
<evidence type="ECO:0000256" key="4">
    <source>
        <dbReference type="ARBA" id="ARBA00022741"/>
    </source>
</evidence>
<gene>
    <name evidence="9" type="primary">pyrG</name>
    <name evidence="13" type="ORF">AshY1_04890</name>
</gene>
<dbReference type="InterPro" id="IPR033828">
    <property type="entry name" value="GATase1_CTP_Synthase"/>
</dbReference>
<comment type="catalytic activity">
    <reaction evidence="9">
        <text>L-glutamine + H2O = L-glutamate + NH4(+)</text>
        <dbReference type="Rhea" id="RHEA:15889"/>
        <dbReference type="ChEBI" id="CHEBI:15377"/>
        <dbReference type="ChEBI" id="CHEBI:28938"/>
        <dbReference type="ChEBI" id="CHEBI:29985"/>
        <dbReference type="ChEBI" id="CHEBI:58359"/>
    </reaction>
</comment>
<feature type="active site" evidence="9">
    <location>
        <position position="520"/>
    </location>
</feature>
<dbReference type="CDD" id="cd01746">
    <property type="entry name" value="GATase1_CTP_Synthase"/>
    <property type="match status" value="1"/>
</dbReference>
<comment type="catalytic activity">
    <reaction evidence="9">
        <text>UTP + NH4(+) + ATP = CTP + ADP + phosphate + 2 H(+)</text>
        <dbReference type="Rhea" id="RHEA:16597"/>
        <dbReference type="ChEBI" id="CHEBI:15378"/>
        <dbReference type="ChEBI" id="CHEBI:28938"/>
        <dbReference type="ChEBI" id="CHEBI:30616"/>
        <dbReference type="ChEBI" id="CHEBI:37563"/>
        <dbReference type="ChEBI" id="CHEBI:43474"/>
        <dbReference type="ChEBI" id="CHEBI:46398"/>
        <dbReference type="ChEBI" id="CHEBI:456216"/>
    </reaction>
</comment>
<comment type="function">
    <text evidence="9">Catalyzes the ATP-dependent amination of UTP to CTP with either L-glutamine or ammonia as the source of nitrogen. Regulates intracellular CTP levels through interactions with the four ribonucleotide triphosphates.</text>
</comment>
<dbReference type="InterPro" id="IPR017926">
    <property type="entry name" value="GATASE"/>
</dbReference>
<evidence type="ECO:0000259" key="11">
    <source>
        <dbReference type="Pfam" id="PF00117"/>
    </source>
</evidence>
<keyword evidence="9" id="KW-0479">Metal-binding</keyword>
<dbReference type="NCBIfam" id="TIGR00337">
    <property type="entry name" value="PyrG"/>
    <property type="match status" value="1"/>
</dbReference>
<keyword evidence="7 9" id="KW-0665">Pyrimidine biosynthesis</keyword>
<comment type="subunit">
    <text evidence="9">Homotetramer.</text>
</comment>
<comment type="similarity">
    <text evidence="2 9">Belongs to the CTP synthase family.</text>
</comment>
<evidence type="ECO:0000256" key="10">
    <source>
        <dbReference type="SAM" id="Phobius"/>
    </source>
</evidence>
<organism evidence="13 14">
    <name type="scientific">Ash yellows phytoplasma</name>
    <dbReference type="NCBI Taxonomy" id="35780"/>
    <lineage>
        <taxon>Bacteria</taxon>
        <taxon>Bacillati</taxon>
        <taxon>Mycoplasmatota</taxon>
        <taxon>Mollicutes</taxon>
        <taxon>Acholeplasmatales</taxon>
        <taxon>Acholeplasmataceae</taxon>
        <taxon>Candidatus Phytoplasma</taxon>
        <taxon>16SrVII (Ash yellows group)</taxon>
    </lineage>
</organism>
<feature type="binding site" evidence="9">
    <location>
        <position position="85"/>
    </location>
    <ligand>
        <name>Mg(2+)</name>
        <dbReference type="ChEBI" id="CHEBI:18420"/>
    </ligand>
</feature>
<dbReference type="InterPro" id="IPR029062">
    <property type="entry name" value="Class_I_gatase-like"/>
</dbReference>
<evidence type="ECO:0000313" key="14">
    <source>
        <dbReference type="Proteomes" id="UP001484199"/>
    </source>
</evidence>
<evidence type="ECO:0000256" key="2">
    <source>
        <dbReference type="ARBA" id="ARBA00007533"/>
    </source>
</evidence>
<dbReference type="InterPro" id="IPR004468">
    <property type="entry name" value="CTP_synthase"/>
</dbReference>
<dbReference type="SUPFAM" id="SSF52540">
    <property type="entry name" value="P-loop containing nucleoside triphosphate hydrolases"/>
    <property type="match status" value="1"/>
</dbReference>
<dbReference type="InterPro" id="IPR027417">
    <property type="entry name" value="P-loop_NTPase"/>
</dbReference>
<feature type="domain" description="CTP synthase N-terminal" evidence="12">
    <location>
        <begin position="17"/>
        <end position="282"/>
    </location>
</feature>
<feature type="binding site" evidence="9">
    <location>
        <begin position="203"/>
        <end position="208"/>
    </location>
    <ligand>
        <name>CTP</name>
        <dbReference type="ChEBI" id="CHEBI:37563"/>
        <note>allosteric inhibitor</note>
    </ligand>
</feature>
<protein>
    <recommendedName>
        <fullName evidence="9">CTP synthase</fullName>
        <ecNumber evidence="9">6.3.4.2</ecNumber>
    </recommendedName>
    <alternativeName>
        <fullName evidence="9">Cytidine 5'-triphosphate synthase</fullName>
    </alternativeName>
    <alternativeName>
        <fullName evidence="9">Cytidine triphosphate synthetase</fullName>
        <shortName evidence="9">CTP synthetase</shortName>
        <shortName evidence="9">CTPS</shortName>
    </alternativeName>
    <alternativeName>
        <fullName evidence="9">UTP--ammonia ligase</fullName>
    </alternativeName>
</protein>
<evidence type="ECO:0000256" key="6">
    <source>
        <dbReference type="ARBA" id="ARBA00022962"/>
    </source>
</evidence>
<feature type="domain" description="Glutamine amidotransferase" evidence="11">
    <location>
        <begin position="318"/>
        <end position="539"/>
    </location>
</feature>
<feature type="binding site" evidence="9">
    <location>
        <begin position="28"/>
        <end position="33"/>
    </location>
    <ligand>
        <name>ATP</name>
        <dbReference type="ChEBI" id="CHEBI:30616"/>
    </ligand>
</feature>
<proteinExistence type="inferred from homology"/>
<dbReference type="PROSITE" id="PS51273">
    <property type="entry name" value="GATASE_TYPE_1"/>
    <property type="match status" value="1"/>
</dbReference>
<evidence type="ECO:0000256" key="3">
    <source>
        <dbReference type="ARBA" id="ARBA00022598"/>
    </source>
</evidence>
<dbReference type="EMBL" id="CP146843">
    <property type="protein sequence ID" value="WYY26595.1"/>
    <property type="molecule type" value="Genomic_DNA"/>
</dbReference>
<name>A0ABZ2UDY5_ASHYP</name>
<feature type="binding site" evidence="9">
    <location>
        <position position="239"/>
    </location>
    <ligand>
        <name>UTP</name>
        <dbReference type="ChEBI" id="CHEBI:46398"/>
    </ligand>
</feature>
<feature type="binding site" evidence="9">
    <location>
        <position position="421"/>
    </location>
    <ligand>
        <name>L-glutamine</name>
        <dbReference type="ChEBI" id="CHEBI:58359"/>
    </ligand>
</feature>
<feature type="binding site" evidence="9">
    <location>
        <begin position="203"/>
        <end position="208"/>
    </location>
    <ligand>
        <name>UTP</name>
        <dbReference type="ChEBI" id="CHEBI:46398"/>
    </ligand>
</feature>
<feature type="region of interest" description="Amidoligase domain" evidence="9">
    <location>
        <begin position="1"/>
        <end position="282"/>
    </location>
</feature>
<dbReference type="Gene3D" id="3.40.50.880">
    <property type="match status" value="1"/>
</dbReference>
<feature type="binding site" evidence="9">
    <location>
        <begin position="163"/>
        <end position="165"/>
    </location>
    <ligand>
        <name>CTP</name>
        <dbReference type="ChEBI" id="CHEBI:37563"/>
        <note>allosteric inhibitor</note>
    </ligand>
</feature>
<dbReference type="InterPro" id="IPR017456">
    <property type="entry name" value="CTP_synthase_N"/>
</dbReference>
<feature type="active site" evidence="9">
    <location>
        <position position="522"/>
    </location>
</feature>
<comment type="activity regulation">
    <text evidence="9">Allosterically activated by GTP, when glutamine is the substrate; GTP has no effect on the reaction when ammonia is the substrate. The allosteric effector GTP functions by stabilizing the protein conformation that binds the tetrahedral intermediate(s) formed during glutamine hydrolysis. Inhibited by the product CTP, via allosteric rather than competitive inhibition.</text>
</comment>
<comment type="pathway">
    <text evidence="1 9">Pyrimidine metabolism; CTP biosynthesis via de novo pathway; CTP from UDP: step 2/2.</text>
</comment>
<feature type="binding site" evidence="9">
    <location>
        <position position="85"/>
    </location>
    <ligand>
        <name>ATP</name>
        <dbReference type="ChEBI" id="CHEBI:30616"/>
    </ligand>
</feature>
<keyword evidence="14" id="KW-1185">Reference proteome</keyword>
<feature type="binding site" evidence="9">
    <location>
        <position position="239"/>
    </location>
    <ligand>
        <name>CTP</name>
        <dbReference type="ChEBI" id="CHEBI:37563"/>
        <note>allosteric inhibitor</note>
    </ligand>
</feature>
<feature type="active site" description="Nucleophile; for glutamine hydrolysis" evidence="9">
    <location>
        <position position="397"/>
    </location>
</feature>
<feature type="transmembrane region" description="Helical" evidence="10">
    <location>
        <begin position="18"/>
        <end position="42"/>
    </location>
</feature>
<evidence type="ECO:0000256" key="1">
    <source>
        <dbReference type="ARBA" id="ARBA00005171"/>
    </source>
</evidence>
<comment type="miscellaneous">
    <text evidence="9">CTPSs have evolved a hybrid strategy for distinguishing between UTP and CTP. The overlapping regions of the product feedback inhibitory and substrate sites recognize a common feature in both compounds, the triphosphate moiety. To differentiate isosteric substrate and product pyrimidine rings, an additional pocket far from the expected kinase/ligase catalytic site, specifically recognizes the cytosine and ribose portions of the product inhibitor.</text>
</comment>
<sequence length="545" mass="62631">MSEERNLKMINNIKEKKFIFITGGVVSGLGKGIIGAAIGQILKKRGLKVFMKKIDPYINVDSGTMNPIQHGEVFVTDDGAETDLDLGHYERFLDENLSKESNVTTGQVYQDVINKERQGQYLGQTIQVIPHITNEIKKRILEIRTMHEDYDIIIVEIGGTVGDIESLPFLESIRQVRYDLGFHNTLYIHNTLVPYLKSSNEIKTKPTQHSVKEIRSLGIQPQILILRSEKSISSEIKQKISILCDVHEDAIFENIDVDILYKIIVNLNKQKIDDFILEHFQINNVKKSDISSWVNLINKIQNLKKKIKIGLVGKYIAVKDSYLSIIEALKHAAYYHETDIEIIWIDAEHVNDENVVSLLKHCHGILIPGGFGLRAFQGKIKAINYARVNNIPVFGICLGMQLMVIEYARNVLKLENANSIEFDADTLIPVITQKRKNSVLGGTLRLGLYSCYLKRNTKSYEIFRQDIIHERHRHRYEMNSEYISCFNDGNFIIAGINEKEKFPEIIELKNHIWFIGVQFHSEFVSRPFKPHPLFKDFIKTILQKN</sequence>
<feature type="binding site" evidence="9">
    <location>
        <position position="475"/>
    </location>
    <ligand>
        <name>L-glutamine</name>
        <dbReference type="ChEBI" id="CHEBI:58359"/>
    </ligand>
</feature>
<dbReference type="NCBIfam" id="NF003792">
    <property type="entry name" value="PRK05380.1"/>
    <property type="match status" value="1"/>
</dbReference>
<evidence type="ECO:0000256" key="7">
    <source>
        <dbReference type="ARBA" id="ARBA00022975"/>
    </source>
</evidence>
<evidence type="ECO:0000259" key="12">
    <source>
        <dbReference type="Pfam" id="PF06418"/>
    </source>
</evidence>
<feature type="binding site" evidence="9">
    <location>
        <position position="257"/>
    </location>
    <ligand>
        <name>ATP</name>
        <dbReference type="ChEBI" id="CHEBI:30616"/>
    </ligand>
</feature>
<evidence type="ECO:0000256" key="8">
    <source>
        <dbReference type="ARBA" id="ARBA00047781"/>
    </source>
</evidence>
<feature type="binding site" evidence="9">
    <location>
        <position position="370"/>
    </location>
    <ligand>
        <name>L-glutamine</name>
        <dbReference type="ChEBI" id="CHEBI:58359"/>
    </ligand>
</feature>
<keyword evidence="4 9" id="KW-0547">Nucleotide-binding</keyword>
<accession>A0ABZ2UDY5</accession>
<dbReference type="Gene3D" id="3.40.50.300">
    <property type="entry name" value="P-loop containing nucleotide triphosphate hydrolases"/>
    <property type="match status" value="1"/>
</dbReference>
<dbReference type="Pfam" id="PF06418">
    <property type="entry name" value="CTP_synth_N"/>
    <property type="match status" value="1"/>
</dbReference>
<keyword evidence="5 9" id="KW-0067">ATP-binding</keyword>
<keyword evidence="10" id="KW-1133">Transmembrane helix</keyword>
<keyword evidence="6 9" id="KW-0315">Glutamine amidotransferase</keyword>
<dbReference type="Proteomes" id="UP001484199">
    <property type="component" value="Chromosome"/>
</dbReference>
<feature type="binding site" evidence="9">
    <location>
        <begin position="398"/>
        <end position="401"/>
    </location>
    <ligand>
        <name>L-glutamine</name>
        <dbReference type="ChEBI" id="CHEBI:58359"/>
    </ligand>
</feature>
<evidence type="ECO:0000313" key="13">
    <source>
        <dbReference type="EMBL" id="WYY26595.1"/>
    </source>
</evidence>
<keyword evidence="3 9" id="KW-0436">Ligase</keyword>
<evidence type="ECO:0000256" key="9">
    <source>
        <dbReference type="HAMAP-Rule" id="MF_01227"/>
    </source>
</evidence>
<evidence type="ECO:0000256" key="5">
    <source>
        <dbReference type="ARBA" id="ARBA00022840"/>
    </source>
</evidence>
<keyword evidence="10" id="KW-0472">Membrane</keyword>
<keyword evidence="10" id="KW-0812">Transmembrane</keyword>
<keyword evidence="9" id="KW-0460">Magnesium</keyword>
<dbReference type="PANTHER" id="PTHR11550">
    <property type="entry name" value="CTP SYNTHASE"/>
    <property type="match status" value="1"/>
</dbReference>
<dbReference type="CDD" id="cd03113">
    <property type="entry name" value="CTPS_N"/>
    <property type="match status" value="1"/>
</dbReference>
<feature type="binding site" evidence="9">
    <location>
        <position position="27"/>
    </location>
    <ligand>
        <name>UTP</name>
        <dbReference type="ChEBI" id="CHEBI:46398"/>
    </ligand>
</feature>
<feature type="binding site" evidence="9">
    <location>
        <position position="27"/>
    </location>
    <ligand>
        <name>CTP</name>
        <dbReference type="ChEBI" id="CHEBI:37563"/>
        <note>allosteric inhibitor</note>
    </ligand>
</feature>
<comment type="catalytic activity">
    <reaction evidence="8 9">
        <text>UTP + L-glutamine + ATP + H2O = CTP + L-glutamate + ADP + phosphate + 2 H(+)</text>
        <dbReference type="Rhea" id="RHEA:26426"/>
        <dbReference type="ChEBI" id="CHEBI:15377"/>
        <dbReference type="ChEBI" id="CHEBI:15378"/>
        <dbReference type="ChEBI" id="CHEBI:29985"/>
        <dbReference type="ChEBI" id="CHEBI:30616"/>
        <dbReference type="ChEBI" id="CHEBI:37563"/>
        <dbReference type="ChEBI" id="CHEBI:43474"/>
        <dbReference type="ChEBI" id="CHEBI:46398"/>
        <dbReference type="ChEBI" id="CHEBI:58359"/>
        <dbReference type="ChEBI" id="CHEBI:456216"/>
        <dbReference type="EC" id="6.3.4.2"/>
    </reaction>
</comment>